<proteinExistence type="predicted"/>
<dbReference type="NCBIfam" id="NF041384">
    <property type="entry name" value="YHS_seleno_dom"/>
    <property type="match status" value="1"/>
</dbReference>
<organism evidence="1 2">
    <name type="scientific">Methylobrevis albus</name>
    <dbReference type="NCBI Taxonomy" id="2793297"/>
    <lineage>
        <taxon>Bacteria</taxon>
        <taxon>Pseudomonadati</taxon>
        <taxon>Pseudomonadota</taxon>
        <taxon>Alphaproteobacteria</taxon>
        <taxon>Hyphomicrobiales</taxon>
        <taxon>Pleomorphomonadaceae</taxon>
        <taxon>Methylobrevis</taxon>
    </lineage>
</organism>
<name>A0A931I3R9_9HYPH</name>
<protein>
    <recommendedName>
        <fullName evidence="3">YHS domain protein</fullName>
    </recommendedName>
</protein>
<comment type="caution">
    <text evidence="1">The sequence shown here is derived from an EMBL/GenBank/DDBJ whole genome shotgun (WGS) entry which is preliminary data.</text>
</comment>
<dbReference type="Proteomes" id="UP000631694">
    <property type="component" value="Unassembled WGS sequence"/>
</dbReference>
<dbReference type="AlphaFoldDB" id="A0A931I3R9"/>
<gene>
    <name evidence="1" type="ORF">I5731_15975</name>
</gene>
<evidence type="ECO:0000313" key="2">
    <source>
        <dbReference type="Proteomes" id="UP000631694"/>
    </source>
</evidence>
<evidence type="ECO:0008006" key="3">
    <source>
        <dbReference type="Google" id="ProtNLM"/>
    </source>
</evidence>
<reference evidence="1" key="1">
    <citation type="submission" date="2020-12" db="EMBL/GenBank/DDBJ databases">
        <title>Methylobrevis albus sp. nov., isolated from fresh water lack sediment.</title>
        <authorList>
            <person name="Zou Q."/>
        </authorList>
    </citation>
    <scope>NUCLEOTIDE SEQUENCE</scope>
    <source>
        <strain evidence="1">L22</strain>
    </source>
</reference>
<dbReference type="EMBL" id="JADZLT010000054">
    <property type="protein sequence ID" value="MBH0239322.1"/>
    <property type="molecule type" value="Genomic_DNA"/>
</dbReference>
<dbReference type="RefSeq" id="WP_197312410.1">
    <property type="nucleotide sequence ID" value="NZ_JADZLT010000054.1"/>
</dbReference>
<evidence type="ECO:0000313" key="1">
    <source>
        <dbReference type="EMBL" id="MBH0239322.1"/>
    </source>
</evidence>
<keyword evidence="2" id="KW-1185">Reference proteome</keyword>
<sequence length="169" mass="18265">MMRNRADRRRRARGGVALGLGMIAGLLGLVGAPGPARALSDAVVHDIYTGLAISGFDPVSYFTDGAPQIGQARFEVEHAGVFWRFVNEGNLAAFLAAPAIYMPAYGGYSALSVAAGVPAAGIPEIFAIRNDRLFLFASEAQRTEWLQDPEIYVFDADRNWPELERGLAH</sequence>
<accession>A0A931I3R9</accession>